<keyword evidence="6 7" id="KW-0472">Membrane</keyword>
<dbReference type="InterPro" id="IPR032805">
    <property type="entry name" value="Wax_synthase_dom"/>
</dbReference>
<feature type="transmembrane region" description="Helical" evidence="7">
    <location>
        <begin position="166"/>
        <end position="193"/>
    </location>
</feature>
<dbReference type="PANTHER" id="PTHR31595:SF57">
    <property type="entry name" value="OS04G0481900 PROTEIN"/>
    <property type="match status" value="1"/>
</dbReference>
<reference evidence="9" key="1">
    <citation type="journal article" date="2020" name="mSystems">
        <title>Genome- and Community-Level Interaction Insights into Carbon Utilization and Element Cycling Functions of Hydrothermarchaeota in Hydrothermal Sediment.</title>
        <authorList>
            <person name="Zhou Z."/>
            <person name="Liu Y."/>
            <person name="Xu W."/>
            <person name="Pan J."/>
            <person name="Luo Z.H."/>
            <person name="Li M."/>
        </authorList>
    </citation>
    <scope>NUCLEOTIDE SEQUENCE [LARGE SCALE GENOMIC DNA]</scope>
    <source>
        <strain evidence="9">SpSt-508</strain>
    </source>
</reference>
<dbReference type="GO" id="GO:0006629">
    <property type="term" value="P:lipid metabolic process"/>
    <property type="evidence" value="ECO:0007669"/>
    <property type="project" value="InterPro"/>
</dbReference>
<evidence type="ECO:0000256" key="2">
    <source>
        <dbReference type="ARBA" id="ARBA00005179"/>
    </source>
</evidence>
<evidence type="ECO:0000313" key="9">
    <source>
        <dbReference type="EMBL" id="HGT41180.1"/>
    </source>
</evidence>
<comment type="caution">
    <text evidence="9">The sequence shown here is derived from an EMBL/GenBank/DDBJ whole genome shotgun (WGS) entry which is preliminary data.</text>
</comment>
<keyword evidence="4 7" id="KW-0812">Transmembrane</keyword>
<dbReference type="PANTHER" id="PTHR31595">
    <property type="entry name" value="LONG-CHAIN-ALCOHOL O-FATTY-ACYLTRANSFERASE 3-RELATED"/>
    <property type="match status" value="1"/>
</dbReference>
<organism evidence="9">
    <name type="scientific">Schlesneria paludicola</name>
    <dbReference type="NCBI Taxonomy" id="360056"/>
    <lineage>
        <taxon>Bacteria</taxon>
        <taxon>Pseudomonadati</taxon>
        <taxon>Planctomycetota</taxon>
        <taxon>Planctomycetia</taxon>
        <taxon>Planctomycetales</taxon>
        <taxon>Planctomycetaceae</taxon>
        <taxon>Schlesneria</taxon>
    </lineage>
</organism>
<accession>A0A7C4QR47</accession>
<feature type="transmembrane region" description="Helical" evidence="7">
    <location>
        <begin position="205"/>
        <end position="222"/>
    </location>
</feature>
<evidence type="ECO:0000256" key="6">
    <source>
        <dbReference type="ARBA" id="ARBA00023136"/>
    </source>
</evidence>
<feature type="domain" description="Wax synthase" evidence="8">
    <location>
        <begin position="137"/>
        <end position="214"/>
    </location>
</feature>
<feature type="transmembrane region" description="Helical" evidence="7">
    <location>
        <begin position="242"/>
        <end position="260"/>
    </location>
</feature>
<comment type="subcellular location">
    <subcellularLocation>
        <location evidence="1">Membrane</location>
        <topology evidence="1">Multi-pass membrane protein</topology>
    </subcellularLocation>
</comment>
<comment type="pathway">
    <text evidence="2">Secondary metabolite biosynthesis.</text>
</comment>
<dbReference type="InterPro" id="IPR044851">
    <property type="entry name" value="Wax_synthase"/>
</dbReference>
<proteinExistence type="predicted"/>
<dbReference type="GO" id="GO:0016020">
    <property type="term" value="C:membrane"/>
    <property type="evidence" value="ECO:0007669"/>
    <property type="project" value="UniProtKB-SubCell"/>
</dbReference>
<evidence type="ECO:0000259" key="8">
    <source>
        <dbReference type="Pfam" id="PF13813"/>
    </source>
</evidence>
<evidence type="ECO:0000256" key="7">
    <source>
        <dbReference type="SAM" id="Phobius"/>
    </source>
</evidence>
<dbReference type="AlphaFoldDB" id="A0A7C4QR47"/>
<keyword evidence="5 7" id="KW-1133">Transmembrane helix</keyword>
<name>A0A7C4QR47_9PLAN</name>
<protein>
    <recommendedName>
        <fullName evidence="8">Wax synthase domain-containing protein</fullName>
    </recommendedName>
</protein>
<feature type="transmembrane region" description="Helical" evidence="7">
    <location>
        <begin position="12"/>
        <end position="30"/>
    </location>
</feature>
<gene>
    <name evidence="9" type="ORF">ENS64_18185</name>
</gene>
<keyword evidence="3" id="KW-0808">Transferase</keyword>
<evidence type="ECO:0000256" key="1">
    <source>
        <dbReference type="ARBA" id="ARBA00004141"/>
    </source>
</evidence>
<evidence type="ECO:0000256" key="4">
    <source>
        <dbReference type="ARBA" id="ARBA00022692"/>
    </source>
</evidence>
<dbReference type="Pfam" id="PF13813">
    <property type="entry name" value="MBOAT_2"/>
    <property type="match status" value="1"/>
</dbReference>
<sequence>MTSSLALEAWPRWATMWCTAAVIYGTLKYLVWQQRLPRPTPWWRHIAFLLLWPGMDVDAFFDDQRVAARPSAAEWLFAFVKFALGAIIFFGLAYPLARAGRPIAAGWCGMVGIAFLLHFGVFHLLSCVWRQHGIWAPPIMSWPILSESVTAFWGRRWNLAFRDAAFRLLLLPLSVRWGTTTAMMLVYLISGLLHELVVSWPAGEGWGWPTAYFVLQSLGMWLEHSPLARRLGLGHGWPRRLWAVVVVALPVTWLFPLPFVRKIIAPFVLDVGNFLLSP</sequence>
<feature type="transmembrane region" description="Helical" evidence="7">
    <location>
        <begin position="103"/>
        <end position="122"/>
    </location>
</feature>
<evidence type="ECO:0000256" key="5">
    <source>
        <dbReference type="ARBA" id="ARBA00022989"/>
    </source>
</evidence>
<dbReference type="EMBL" id="DSVQ01000019">
    <property type="protein sequence ID" value="HGT41180.1"/>
    <property type="molecule type" value="Genomic_DNA"/>
</dbReference>
<evidence type="ECO:0000256" key="3">
    <source>
        <dbReference type="ARBA" id="ARBA00022679"/>
    </source>
</evidence>
<feature type="transmembrane region" description="Helical" evidence="7">
    <location>
        <begin position="73"/>
        <end position="96"/>
    </location>
</feature>
<dbReference type="GO" id="GO:0008374">
    <property type="term" value="F:O-acyltransferase activity"/>
    <property type="evidence" value="ECO:0007669"/>
    <property type="project" value="InterPro"/>
</dbReference>